<dbReference type="PROSITE" id="PS50294">
    <property type="entry name" value="WD_REPEATS_REGION"/>
    <property type="match status" value="3"/>
</dbReference>
<evidence type="ECO:0000256" key="1">
    <source>
        <dbReference type="ARBA" id="ARBA00022574"/>
    </source>
</evidence>
<feature type="repeat" description="WD" evidence="3">
    <location>
        <begin position="397"/>
        <end position="435"/>
    </location>
</feature>
<dbReference type="STRING" id="34690.A0A182U7G2"/>
<dbReference type="AlphaFoldDB" id="A0A182U7G2"/>
<dbReference type="Gene3D" id="2.130.10.10">
    <property type="entry name" value="YVTN repeat-like/Quinoprotein amine dehydrogenase"/>
    <property type="match status" value="1"/>
</dbReference>
<dbReference type="FunFam" id="2.130.10.10:FF:001312">
    <property type="entry name" value="AGAP011387-PA"/>
    <property type="match status" value="1"/>
</dbReference>
<evidence type="ECO:0000256" key="2">
    <source>
        <dbReference type="ARBA" id="ARBA00022737"/>
    </source>
</evidence>
<evidence type="ECO:0000313" key="5">
    <source>
        <dbReference type="EnsemblMetazoa" id="AMEC015286-PA"/>
    </source>
</evidence>
<dbReference type="SUPFAM" id="SSF50998">
    <property type="entry name" value="Quinoprotein alcohol dehydrogenase-like"/>
    <property type="match status" value="1"/>
</dbReference>
<keyword evidence="1 3" id="KW-0853">WD repeat</keyword>
<dbReference type="Pfam" id="PF00400">
    <property type="entry name" value="WD40"/>
    <property type="match status" value="5"/>
</dbReference>
<feature type="region of interest" description="Disordered" evidence="4">
    <location>
        <begin position="1"/>
        <end position="20"/>
    </location>
</feature>
<dbReference type="Proteomes" id="UP000075902">
    <property type="component" value="Unassembled WGS sequence"/>
</dbReference>
<keyword evidence="2" id="KW-0677">Repeat</keyword>
<dbReference type="SMART" id="SM00320">
    <property type="entry name" value="WD40"/>
    <property type="match status" value="8"/>
</dbReference>
<dbReference type="CDD" id="cd00200">
    <property type="entry name" value="WD40"/>
    <property type="match status" value="1"/>
</dbReference>
<dbReference type="InterPro" id="IPR051179">
    <property type="entry name" value="WD_repeat_multifunction"/>
</dbReference>
<name>A0A182U7G2_9DIPT</name>
<keyword evidence="6" id="KW-1185">Reference proteome</keyword>
<organism evidence="5 6">
    <name type="scientific">Anopheles melas</name>
    <dbReference type="NCBI Taxonomy" id="34690"/>
    <lineage>
        <taxon>Eukaryota</taxon>
        <taxon>Metazoa</taxon>
        <taxon>Ecdysozoa</taxon>
        <taxon>Arthropoda</taxon>
        <taxon>Hexapoda</taxon>
        <taxon>Insecta</taxon>
        <taxon>Pterygota</taxon>
        <taxon>Neoptera</taxon>
        <taxon>Endopterygota</taxon>
        <taxon>Diptera</taxon>
        <taxon>Nematocera</taxon>
        <taxon>Culicoidea</taxon>
        <taxon>Culicidae</taxon>
        <taxon>Anophelinae</taxon>
        <taxon>Anopheles</taxon>
    </lineage>
</organism>
<evidence type="ECO:0000313" key="6">
    <source>
        <dbReference type="Proteomes" id="UP000075902"/>
    </source>
</evidence>
<evidence type="ECO:0000256" key="3">
    <source>
        <dbReference type="PROSITE-ProRule" id="PRU00221"/>
    </source>
</evidence>
<accession>A0A182U7G2</accession>
<protein>
    <submittedName>
        <fullName evidence="5">Uncharacterized protein</fullName>
    </submittedName>
</protein>
<reference evidence="6" key="1">
    <citation type="submission" date="2014-01" db="EMBL/GenBank/DDBJ databases">
        <title>The Genome Sequence of Anopheles melas CM1001059_A (V2).</title>
        <authorList>
            <consortium name="The Broad Institute Genomics Platform"/>
            <person name="Neafsey D.E."/>
            <person name="Besansky N."/>
            <person name="Howell P."/>
            <person name="Walton C."/>
            <person name="Young S.K."/>
            <person name="Zeng Q."/>
            <person name="Gargeya S."/>
            <person name="Fitzgerald M."/>
            <person name="Haas B."/>
            <person name="Abouelleil A."/>
            <person name="Allen A.W."/>
            <person name="Alvarado L."/>
            <person name="Arachchi H.M."/>
            <person name="Berlin A.M."/>
            <person name="Chapman S.B."/>
            <person name="Gainer-Dewar J."/>
            <person name="Goldberg J."/>
            <person name="Griggs A."/>
            <person name="Gujja S."/>
            <person name="Hansen M."/>
            <person name="Howarth C."/>
            <person name="Imamovic A."/>
            <person name="Ireland A."/>
            <person name="Larimer J."/>
            <person name="McCowan C."/>
            <person name="Murphy C."/>
            <person name="Pearson M."/>
            <person name="Poon T.W."/>
            <person name="Priest M."/>
            <person name="Roberts A."/>
            <person name="Saif S."/>
            <person name="Shea T."/>
            <person name="Sisk P."/>
            <person name="Sykes S."/>
            <person name="Wortman J."/>
            <person name="Nusbaum C."/>
            <person name="Birren B."/>
        </authorList>
    </citation>
    <scope>NUCLEOTIDE SEQUENCE [LARGE SCALE GENOMIC DNA]</scope>
    <source>
        <strain evidence="6">CM1001059</strain>
    </source>
</reference>
<dbReference type="PANTHER" id="PTHR19857">
    <property type="entry name" value="MITOCHONDRIAL DIVISION PROTEIN 1-RELATED"/>
    <property type="match status" value="1"/>
</dbReference>
<dbReference type="PROSITE" id="PS50082">
    <property type="entry name" value="WD_REPEATS_2"/>
    <property type="match status" value="4"/>
</dbReference>
<reference evidence="5" key="2">
    <citation type="submission" date="2020-05" db="UniProtKB">
        <authorList>
            <consortium name="EnsemblMetazoa"/>
        </authorList>
    </citation>
    <scope>IDENTIFICATION</scope>
    <source>
        <strain evidence="5">CM1001059</strain>
    </source>
</reference>
<dbReference type="InterPro" id="IPR015943">
    <property type="entry name" value="WD40/YVTN_repeat-like_dom_sf"/>
</dbReference>
<sequence>MRENTPPRSPMDELVGDDDDDEELIYVGDADEVLDAWEQEEAEDEERKNVVVVFLLSSTSSSFSNDCPCSFPSVDAEAGPAAEQHALRRSPVQDDAKLTFTKHTAPVFCGALHPTEELAVTGGEDDKAYVWHIRTGEVLHEVTNHSDSVVAVGFSYDGSFVATGDMAGYIQVFKVSQNYRQVWEFTVGDMGWMRWHTGANVLMAGCEAGEVYVWRIPSGDCKVLPGHEARTESAELMHDGKRLLVGYGNGHVKLWDLKSGTPLLEVDSTVGHKENITALAVDQDGQLFVTGCEDGSLYLMGPGGVLGQLVAPSEYPIESVLVDYPGFEMKVAASGTLQGKLTIWDAARQTKRVECEDDNPNGITKLVWLKDFTICAGTLGGWIKGWDFRSGAKRFTLDGHTNDIQSLSYDRQRNLILSTSEDCTAKIFEVPAAGQ</sequence>
<evidence type="ECO:0000256" key="4">
    <source>
        <dbReference type="SAM" id="MobiDB-lite"/>
    </source>
</evidence>
<proteinExistence type="predicted"/>
<dbReference type="InterPro" id="IPR011047">
    <property type="entry name" value="Quinoprotein_ADH-like_sf"/>
</dbReference>
<dbReference type="PANTHER" id="PTHR19857:SF8">
    <property type="entry name" value="ANGIO-ASSOCIATED MIGRATORY CELL PROTEIN"/>
    <property type="match status" value="1"/>
</dbReference>
<dbReference type="EnsemblMetazoa" id="AMEC015286-RA">
    <property type="protein sequence ID" value="AMEC015286-PA"/>
    <property type="gene ID" value="AMEC015286"/>
</dbReference>
<feature type="repeat" description="WD" evidence="3">
    <location>
        <begin position="269"/>
        <end position="299"/>
    </location>
</feature>
<feature type="repeat" description="WD" evidence="3">
    <location>
        <begin position="224"/>
        <end position="265"/>
    </location>
</feature>
<feature type="repeat" description="WD" evidence="3">
    <location>
        <begin position="100"/>
        <end position="141"/>
    </location>
</feature>
<dbReference type="VEuPathDB" id="VectorBase:AMEC015286"/>
<dbReference type="InterPro" id="IPR001680">
    <property type="entry name" value="WD40_rpt"/>
</dbReference>